<dbReference type="AlphaFoldDB" id="A0AA35RC15"/>
<reference evidence="1" key="1">
    <citation type="submission" date="2023-03" db="EMBL/GenBank/DDBJ databases">
        <authorList>
            <person name="Steffen K."/>
            <person name="Cardenas P."/>
        </authorList>
    </citation>
    <scope>NUCLEOTIDE SEQUENCE</scope>
</reference>
<dbReference type="Proteomes" id="UP001174909">
    <property type="component" value="Unassembled WGS sequence"/>
</dbReference>
<dbReference type="EMBL" id="CASHTH010000888">
    <property type="protein sequence ID" value="CAI8008683.1"/>
    <property type="molecule type" value="Genomic_DNA"/>
</dbReference>
<comment type="caution">
    <text evidence="1">The sequence shown here is derived from an EMBL/GenBank/DDBJ whole genome shotgun (WGS) entry which is preliminary data.</text>
</comment>
<accession>A0AA35RC15</accession>
<gene>
    <name evidence="1" type="ORF">GBAR_LOCUS5935</name>
</gene>
<name>A0AA35RC15_GEOBA</name>
<protein>
    <submittedName>
        <fullName evidence="1">Uncharacterized protein</fullName>
    </submittedName>
</protein>
<organism evidence="1 2">
    <name type="scientific">Geodia barretti</name>
    <name type="common">Barrett's horny sponge</name>
    <dbReference type="NCBI Taxonomy" id="519541"/>
    <lineage>
        <taxon>Eukaryota</taxon>
        <taxon>Metazoa</taxon>
        <taxon>Porifera</taxon>
        <taxon>Demospongiae</taxon>
        <taxon>Heteroscleromorpha</taxon>
        <taxon>Tetractinellida</taxon>
        <taxon>Astrophorina</taxon>
        <taxon>Geodiidae</taxon>
        <taxon>Geodia</taxon>
    </lineage>
</organism>
<evidence type="ECO:0000313" key="2">
    <source>
        <dbReference type="Proteomes" id="UP001174909"/>
    </source>
</evidence>
<dbReference type="Gene3D" id="1.20.80.60">
    <property type="match status" value="1"/>
</dbReference>
<proteinExistence type="predicted"/>
<keyword evidence="2" id="KW-1185">Reference proteome</keyword>
<sequence length="325" mass="36188">MSGSQANEVETFSAEGRVSVRLAPPWKAGRLKAAVGDKLGLKSASLSLFGLFEGPLDAPNSILEEDSSVPPHKELCFRRWTMDLTSETRLCHHDDVANNLLFLEAQQQIKRGVGGGGGGVICATPEQARQLEEFADPSFPAERQFLDLARSLPGYGALVAKDVVMETDLVSNDINLHRGNIVTCRLERQRLVILTAEVKEAVLLTSLDTLARAMHVFPGDEVCWKWELVKRWRTKTSSQLHYEVCAVLGKCSYPHLATTKNTTVVFQAYYLRAGSETTCHYRQNDRVSPKAPRANPNMAGKPFNPLVDFLNSELFRFHRFSSVEK</sequence>
<evidence type="ECO:0000313" key="1">
    <source>
        <dbReference type="EMBL" id="CAI8008683.1"/>
    </source>
</evidence>